<feature type="transmembrane region" description="Helical" evidence="6">
    <location>
        <begin position="146"/>
        <end position="167"/>
    </location>
</feature>
<dbReference type="HOGENOM" id="CLU_1255359_0_0_9"/>
<evidence type="ECO:0000313" key="8">
    <source>
        <dbReference type="EMBL" id="EFW05343.1"/>
    </source>
</evidence>
<keyword evidence="6" id="KW-1133">Transmembrane helix</keyword>
<dbReference type="EMBL" id="ADKX01000026">
    <property type="protein sequence ID" value="EFW05343.1"/>
    <property type="molecule type" value="Genomic_DNA"/>
</dbReference>
<feature type="transmembrane region" description="Helical" evidence="6">
    <location>
        <begin position="43"/>
        <end position="63"/>
    </location>
</feature>
<evidence type="ECO:0000256" key="6">
    <source>
        <dbReference type="SAM" id="Phobius"/>
    </source>
</evidence>
<comment type="function">
    <text evidence="1">Multidrug efflux pump.</text>
</comment>
<dbReference type="STRING" id="100884.GCA_000269565_03335"/>
<feature type="transmembrane region" description="Helical" evidence="6">
    <location>
        <begin position="173"/>
        <end position="197"/>
    </location>
</feature>
<evidence type="ECO:0000256" key="5">
    <source>
        <dbReference type="ARBA" id="ARBA00031636"/>
    </source>
</evidence>
<dbReference type="eggNOG" id="COG0534">
    <property type="taxonomic scope" value="Bacteria"/>
</dbReference>
<evidence type="ECO:0000256" key="1">
    <source>
        <dbReference type="ARBA" id="ARBA00003408"/>
    </source>
</evidence>
<gene>
    <name evidence="8" type="ORF">HMPREF9488_01488</name>
</gene>
<evidence type="ECO:0000256" key="2">
    <source>
        <dbReference type="ARBA" id="ARBA00010199"/>
    </source>
</evidence>
<dbReference type="Proteomes" id="UP000003157">
    <property type="component" value="Unassembled WGS sequence"/>
</dbReference>
<keyword evidence="6" id="KW-0812">Transmembrane</keyword>
<reference evidence="8 9" key="1">
    <citation type="submission" date="2010-12" db="EMBL/GenBank/DDBJ databases">
        <title>The Genome Sequence of Coprobacillus sp. strain 29_1.</title>
        <authorList>
            <consortium name="The Broad Institute Genome Sequencing Platform"/>
            <person name="Earl A."/>
            <person name="Ward D."/>
            <person name="Feldgarden M."/>
            <person name="Gevers D."/>
            <person name="Daigneault M."/>
            <person name="Sibley C.D."/>
            <person name="White A."/>
            <person name="Strauss J."/>
            <person name="Allen-Vercoe E."/>
            <person name="Young S.K."/>
            <person name="Zeng Q."/>
            <person name="Gargeya S."/>
            <person name="Fitzgerald M."/>
            <person name="Haas B."/>
            <person name="Abouelleil A."/>
            <person name="Alvarado L."/>
            <person name="Arachchi H.M."/>
            <person name="Berlin A."/>
            <person name="Brown A."/>
            <person name="Chapman S.B."/>
            <person name="Chen Z."/>
            <person name="Dunbar C."/>
            <person name="Freedman E."/>
            <person name="Gearin G."/>
            <person name="Gellesch M."/>
            <person name="Goldberg J."/>
            <person name="Griggs A."/>
            <person name="Gujja S."/>
            <person name="Heilman E."/>
            <person name="Heiman D."/>
            <person name="Howarth C."/>
            <person name="Larson L."/>
            <person name="Lui A."/>
            <person name="MacDonald P.J.P."/>
            <person name="Mehta T."/>
            <person name="Montmayeur A."/>
            <person name="Murphy C."/>
            <person name="Neiman D."/>
            <person name="Pearson M."/>
            <person name="Priest M."/>
            <person name="Roberts A."/>
            <person name="Saif S."/>
            <person name="Shea T."/>
            <person name="Shenoy N."/>
            <person name="Sisk P."/>
            <person name="Stolte C."/>
            <person name="Sykes S."/>
            <person name="White J."/>
            <person name="Yandava C."/>
            <person name="Nusbaum C."/>
            <person name="Birren B."/>
        </authorList>
    </citation>
    <scope>NUCLEOTIDE SEQUENCE [LARGE SCALE GENOMIC DNA]</scope>
    <source>
        <strain evidence="8 9">29_1</strain>
    </source>
</reference>
<proteinExistence type="inferred from homology"/>
<dbReference type="GO" id="GO:0042910">
    <property type="term" value="F:xenobiotic transmembrane transporter activity"/>
    <property type="evidence" value="ECO:0007669"/>
    <property type="project" value="InterPro"/>
</dbReference>
<feature type="signal peptide" evidence="7">
    <location>
        <begin position="1"/>
        <end position="19"/>
    </location>
</feature>
<comment type="similarity">
    <text evidence="2">Belongs to the multi antimicrobial extrusion (MATE) (TC 2.A.66.1) family.</text>
</comment>
<name>E7G9P9_9FIRM</name>
<keyword evidence="4" id="KW-0813">Transport</keyword>
<keyword evidence="6" id="KW-0472">Membrane</keyword>
<dbReference type="InterPro" id="IPR002528">
    <property type="entry name" value="MATE_fam"/>
</dbReference>
<evidence type="ECO:0000256" key="7">
    <source>
        <dbReference type="SAM" id="SignalP"/>
    </source>
</evidence>
<dbReference type="AlphaFoldDB" id="E7G9P9"/>
<evidence type="ECO:0000313" key="9">
    <source>
        <dbReference type="Proteomes" id="UP000003157"/>
    </source>
</evidence>
<keyword evidence="7" id="KW-0732">Signal</keyword>
<feature type="transmembrane region" description="Helical" evidence="6">
    <location>
        <begin position="114"/>
        <end position="134"/>
    </location>
</feature>
<keyword evidence="9" id="KW-1185">Reference proteome</keyword>
<evidence type="ECO:0000256" key="3">
    <source>
        <dbReference type="ARBA" id="ARBA00020268"/>
    </source>
</evidence>
<dbReference type="Pfam" id="PF01554">
    <property type="entry name" value="MatE"/>
    <property type="match status" value="1"/>
</dbReference>
<feature type="chain" id="PRO_5003220622" description="Probable multidrug resistance protein NorM" evidence="7">
    <location>
        <begin position="20"/>
        <end position="203"/>
    </location>
</feature>
<dbReference type="OrthoDB" id="9776324at2"/>
<protein>
    <recommendedName>
        <fullName evidence="3">Probable multidrug resistance protein NorM</fullName>
    </recommendedName>
    <alternativeName>
        <fullName evidence="5">Multidrug-efflux transporter</fullName>
    </alternativeName>
</protein>
<comment type="caution">
    <text evidence="8">The sequence shown here is derived from an EMBL/GenBank/DDBJ whole genome shotgun (WGS) entry which is preliminary data.</text>
</comment>
<dbReference type="GO" id="GO:0005886">
    <property type="term" value="C:plasma membrane"/>
    <property type="evidence" value="ECO:0007669"/>
    <property type="project" value="TreeGrafter"/>
</dbReference>
<sequence>MPMAFFQSLLSISFLVVQSALNTLGSDEVAAYTAAYKMDSMMMQILSGFGTAISTFTAQNYGHKAYNRIRKGAKETLKITVLLNLIVAIFAHFFGKEFMSLFVQNSENRVISLGIQYISFTSLCYFILGINFVVRFVLTGVGESSVPLGVGILEIIVRCLGTYFLIYPLGFQGVIYVNPLCWLTSTFLIICFYPYLLKKAFND</sequence>
<dbReference type="PANTHER" id="PTHR43298:SF2">
    <property type="entry name" value="FMN_FAD EXPORTER YEEO-RELATED"/>
    <property type="match status" value="1"/>
</dbReference>
<dbReference type="PANTHER" id="PTHR43298">
    <property type="entry name" value="MULTIDRUG RESISTANCE PROTEIN NORM-RELATED"/>
    <property type="match status" value="1"/>
</dbReference>
<dbReference type="GO" id="GO:0015297">
    <property type="term" value="F:antiporter activity"/>
    <property type="evidence" value="ECO:0007669"/>
    <property type="project" value="InterPro"/>
</dbReference>
<feature type="transmembrane region" description="Helical" evidence="6">
    <location>
        <begin position="75"/>
        <end position="94"/>
    </location>
</feature>
<accession>E7G9P9</accession>
<dbReference type="InterPro" id="IPR050222">
    <property type="entry name" value="MATE_MdtK"/>
</dbReference>
<evidence type="ECO:0000256" key="4">
    <source>
        <dbReference type="ARBA" id="ARBA00022448"/>
    </source>
</evidence>
<organism evidence="8 9">
    <name type="scientific">Coprobacillus cateniformis</name>
    <dbReference type="NCBI Taxonomy" id="100884"/>
    <lineage>
        <taxon>Bacteria</taxon>
        <taxon>Bacillati</taxon>
        <taxon>Bacillota</taxon>
        <taxon>Erysipelotrichia</taxon>
        <taxon>Erysipelotrichales</taxon>
        <taxon>Coprobacillaceae</taxon>
        <taxon>Coprobacillus</taxon>
    </lineage>
</organism>